<feature type="transmembrane region" description="Helical" evidence="1">
    <location>
        <begin position="77"/>
        <end position="97"/>
    </location>
</feature>
<dbReference type="PANTHER" id="PTHR31362">
    <property type="entry name" value="GLYCOSYLTRANSFERASE STELLO1-RELATED"/>
    <property type="match status" value="1"/>
</dbReference>
<accession>A0A9P6APC5</accession>
<evidence type="ECO:0000256" key="1">
    <source>
        <dbReference type="SAM" id="Phobius"/>
    </source>
</evidence>
<protein>
    <submittedName>
        <fullName evidence="2">Uncharacterized protein</fullName>
    </submittedName>
</protein>
<dbReference type="EMBL" id="MU129042">
    <property type="protein sequence ID" value="KAF9509144.1"/>
    <property type="molecule type" value="Genomic_DNA"/>
</dbReference>
<dbReference type="InterPro" id="IPR005049">
    <property type="entry name" value="STL-like"/>
</dbReference>
<proteinExistence type="predicted"/>
<sequence>MAAVLTVFNGGVVLVASMHSAQSWDFRSIVGIVALFWGAYTFQSSPLPPKEILVRGGSGLSAGQFSGKSSDHVVQRFWLLMALLASGLSLSFVIILPRTTPQLPRYPRSQFLAAPLIASFPTDIFLIPPSERVSRLCERRVLASHDYHARHTTNTTFHQIVNGAFDDILLIVFFSHARYDVNLDLYREAYSPYFPNIVFVGPASREDAGFNHSYDVILDSYQSDEDLSDPKWFKMAGRMAHHMLYTVLKKFVTGHDCYQGYLWAPFDTFLNIWYHSPFGENVANPALKNSSMHPPPARISPDPYGNVTETWRGWAPDWWWGESHVGLSVCMPAFHKVPIGMRQRLALLTGNQTKLIGGSSDTVYIPDRLLPDFLEVLSLFLETDCFLEIALPTTLHLILPPNETISYVDHWWIWKPPFNVSFVREKWMRGFEVDSFHTFHWGEMQNGNFTAKEGVVDDVRTTIWESFQRQHGMPYMNATGQLRGQPDSVSEQPYYVGVNREEMHR</sequence>
<gene>
    <name evidence="2" type="ORF">BS47DRAFT_1349590</name>
</gene>
<dbReference type="Proteomes" id="UP000886523">
    <property type="component" value="Unassembled WGS sequence"/>
</dbReference>
<keyword evidence="1" id="KW-0472">Membrane</keyword>
<evidence type="ECO:0000313" key="2">
    <source>
        <dbReference type="EMBL" id="KAF9509144.1"/>
    </source>
</evidence>
<dbReference type="PANTHER" id="PTHR31362:SF0">
    <property type="entry name" value="EXOSTOSIN DOMAIN-CONTAINING PROTEIN-RELATED"/>
    <property type="match status" value="1"/>
</dbReference>
<dbReference type="OrthoDB" id="408493at2759"/>
<keyword evidence="1" id="KW-1133">Transmembrane helix</keyword>
<reference evidence="2" key="1">
    <citation type="journal article" date="2020" name="Nat. Commun.">
        <title>Large-scale genome sequencing of mycorrhizal fungi provides insights into the early evolution of symbiotic traits.</title>
        <authorList>
            <person name="Miyauchi S."/>
            <person name="Kiss E."/>
            <person name="Kuo A."/>
            <person name="Drula E."/>
            <person name="Kohler A."/>
            <person name="Sanchez-Garcia M."/>
            <person name="Morin E."/>
            <person name="Andreopoulos B."/>
            <person name="Barry K.W."/>
            <person name="Bonito G."/>
            <person name="Buee M."/>
            <person name="Carver A."/>
            <person name="Chen C."/>
            <person name="Cichocki N."/>
            <person name="Clum A."/>
            <person name="Culley D."/>
            <person name="Crous P.W."/>
            <person name="Fauchery L."/>
            <person name="Girlanda M."/>
            <person name="Hayes R.D."/>
            <person name="Keri Z."/>
            <person name="LaButti K."/>
            <person name="Lipzen A."/>
            <person name="Lombard V."/>
            <person name="Magnuson J."/>
            <person name="Maillard F."/>
            <person name="Murat C."/>
            <person name="Nolan M."/>
            <person name="Ohm R.A."/>
            <person name="Pangilinan J."/>
            <person name="Pereira M.F."/>
            <person name="Perotto S."/>
            <person name="Peter M."/>
            <person name="Pfister S."/>
            <person name="Riley R."/>
            <person name="Sitrit Y."/>
            <person name="Stielow J.B."/>
            <person name="Szollosi G."/>
            <person name="Zifcakova L."/>
            <person name="Stursova M."/>
            <person name="Spatafora J.W."/>
            <person name="Tedersoo L."/>
            <person name="Vaario L.M."/>
            <person name="Yamada A."/>
            <person name="Yan M."/>
            <person name="Wang P."/>
            <person name="Xu J."/>
            <person name="Bruns T."/>
            <person name="Baldrian P."/>
            <person name="Vilgalys R."/>
            <person name="Dunand C."/>
            <person name="Henrissat B."/>
            <person name="Grigoriev I.V."/>
            <person name="Hibbett D."/>
            <person name="Nagy L.G."/>
            <person name="Martin F.M."/>
        </authorList>
    </citation>
    <scope>NUCLEOTIDE SEQUENCE</scope>
    <source>
        <strain evidence="2">UP504</strain>
    </source>
</reference>
<name>A0A9P6APC5_9AGAM</name>
<evidence type="ECO:0000313" key="3">
    <source>
        <dbReference type="Proteomes" id="UP000886523"/>
    </source>
</evidence>
<dbReference type="AlphaFoldDB" id="A0A9P6APC5"/>
<keyword evidence="3" id="KW-1185">Reference proteome</keyword>
<keyword evidence="1" id="KW-0812">Transmembrane</keyword>
<comment type="caution">
    <text evidence="2">The sequence shown here is derived from an EMBL/GenBank/DDBJ whole genome shotgun (WGS) entry which is preliminary data.</text>
</comment>
<organism evidence="2 3">
    <name type="scientific">Hydnum rufescens UP504</name>
    <dbReference type="NCBI Taxonomy" id="1448309"/>
    <lineage>
        <taxon>Eukaryota</taxon>
        <taxon>Fungi</taxon>
        <taxon>Dikarya</taxon>
        <taxon>Basidiomycota</taxon>
        <taxon>Agaricomycotina</taxon>
        <taxon>Agaricomycetes</taxon>
        <taxon>Cantharellales</taxon>
        <taxon>Hydnaceae</taxon>
        <taxon>Hydnum</taxon>
    </lineage>
</organism>